<protein>
    <submittedName>
        <fullName evidence="1">Spo0E like sporulation regulatory protein</fullName>
    </submittedName>
</protein>
<accession>A0A1S8MQ88</accession>
<dbReference type="GO" id="GO:0046983">
    <property type="term" value="F:protein dimerization activity"/>
    <property type="evidence" value="ECO:0007669"/>
    <property type="project" value="InterPro"/>
</dbReference>
<dbReference type="AlphaFoldDB" id="A0A1S8MQ88"/>
<reference evidence="1 2" key="1">
    <citation type="submission" date="2016-05" db="EMBL/GenBank/DDBJ databases">
        <title>Microbial solvent formation.</title>
        <authorList>
            <person name="Poehlein A."/>
            <person name="Montoya Solano J.D."/>
            <person name="Flitsch S."/>
            <person name="Krabben P."/>
            <person name="Duerre P."/>
            <person name="Daniel R."/>
        </authorList>
    </citation>
    <scope>NUCLEOTIDE SEQUENCE [LARGE SCALE GENOMIC DNA]</scope>
    <source>
        <strain evidence="1 2">L1-8</strain>
    </source>
</reference>
<comment type="caution">
    <text evidence="1">The sequence shown here is derived from an EMBL/GenBank/DDBJ whole genome shotgun (WGS) entry which is preliminary data.</text>
</comment>
<evidence type="ECO:0000313" key="2">
    <source>
        <dbReference type="Proteomes" id="UP000191154"/>
    </source>
</evidence>
<dbReference type="InterPro" id="IPR018540">
    <property type="entry name" value="Spo0E-like"/>
</dbReference>
<gene>
    <name evidence="1" type="ORF">CLOSAC_42780</name>
</gene>
<dbReference type="GO" id="GO:0043937">
    <property type="term" value="P:regulation of sporulation"/>
    <property type="evidence" value="ECO:0007669"/>
    <property type="project" value="InterPro"/>
</dbReference>
<proteinExistence type="predicted"/>
<dbReference type="Pfam" id="PF09388">
    <property type="entry name" value="SpoOE-like"/>
    <property type="match status" value="1"/>
</dbReference>
<dbReference type="EMBL" id="LZYZ01000010">
    <property type="protein sequence ID" value="OOM06359.1"/>
    <property type="molecule type" value="Genomic_DNA"/>
</dbReference>
<dbReference type="InterPro" id="IPR036638">
    <property type="entry name" value="HLH_DNA-bd_sf"/>
</dbReference>
<organism evidence="1 2">
    <name type="scientific">Clostridium saccharobutylicum</name>
    <dbReference type="NCBI Taxonomy" id="169679"/>
    <lineage>
        <taxon>Bacteria</taxon>
        <taxon>Bacillati</taxon>
        <taxon>Bacillota</taxon>
        <taxon>Clostridia</taxon>
        <taxon>Eubacteriales</taxon>
        <taxon>Clostridiaceae</taxon>
        <taxon>Clostridium</taxon>
    </lineage>
</organism>
<dbReference type="Gene3D" id="4.10.280.10">
    <property type="entry name" value="Helix-loop-helix DNA-binding domain"/>
    <property type="match status" value="1"/>
</dbReference>
<dbReference type="Proteomes" id="UP000191154">
    <property type="component" value="Unassembled WGS sequence"/>
</dbReference>
<name>A0A1S8MQ88_CLOSA</name>
<sequence>MENMEEMDVMIYETRKMLNTIIEEKQNLLDEEVIATSQKLDIFLNKYNNLLKKKILK</sequence>
<dbReference type="RefSeq" id="WP_077867258.1">
    <property type="nucleotide sequence ID" value="NZ_LZYZ01000010.1"/>
</dbReference>
<dbReference type="SUPFAM" id="SSF140500">
    <property type="entry name" value="BAS1536-like"/>
    <property type="match status" value="1"/>
</dbReference>
<evidence type="ECO:0000313" key="1">
    <source>
        <dbReference type="EMBL" id="OOM06359.1"/>
    </source>
</evidence>
<dbReference type="InterPro" id="IPR037208">
    <property type="entry name" value="Spo0E-like_sf"/>
</dbReference>